<proteinExistence type="predicted"/>
<evidence type="ECO:0000256" key="1">
    <source>
        <dbReference type="SAM" id="Phobius"/>
    </source>
</evidence>
<dbReference type="EMBL" id="SJPY01000002">
    <property type="protein sequence ID" value="TWU43733.1"/>
    <property type="molecule type" value="Genomic_DNA"/>
</dbReference>
<keyword evidence="3" id="KW-1185">Reference proteome</keyword>
<evidence type="ECO:0008006" key="4">
    <source>
        <dbReference type="Google" id="ProtNLM"/>
    </source>
</evidence>
<feature type="transmembrane region" description="Helical" evidence="1">
    <location>
        <begin position="183"/>
        <end position="201"/>
    </location>
</feature>
<gene>
    <name evidence="2" type="ORF">Q31b_12620</name>
</gene>
<protein>
    <recommendedName>
        <fullName evidence="4">Transmembrane protein</fullName>
    </recommendedName>
</protein>
<feature type="transmembrane region" description="Helical" evidence="1">
    <location>
        <begin position="40"/>
        <end position="60"/>
    </location>
</feature>
<keyword evidence="1" id="KW-0812">Transmembrane</keyword>
<reference evidence="2 3" key="1">
    <citation type="submission" date="2019-02" db="EMBL/GenBank/DDBJ databases">
        <title>Deep-cultivation of Planctomycetes and their phenomic and genomic characterization uncovers novel biology.</title>
        <authorList>
            <person name="Wiegand S."/>
            <person name="Jogler M."/>
            <person name="Boedeker C."/>
            <person name="Pinto D."/>
            <person name="Vollmers J."/>
            <person name="Rivas-Marin E."/>
            <person name="Kohn T."/>
            <person name="Peeters S.H."/>
            <person name="Heuer A."/>
            <person name="Rast P."/>
            <person name="Oberbeckmann S."/>
            <person name="Bunk B."/>
            <person name="Jeske O."/>
            <person name="Meyerdierks A."/>
            <person name="Storesund J.E."/>
            <person name="Kallscheuer N."/>
            <person name="Luecker S."/>
            <person name="Lage O.M."/>
            <person name="Pohl T."/>
            <person name="Merkel B.J."/>
            <person name="Hornburger P."/>
            <person name="Mueller R.-W."/>
            <person name="Bruemmer F."/>
            <person name="Labrenz M."/>
            <person name="Spormann A.M."/>
            <person name="Op Den Camp H."/>
            <person name="Overmann J."/>
            <person name="Amann R."/>
            <person name="Jetten M.S.M."/>
            <person name="Mascher T."/>
            <person name="Medema M.H."/>
            <person name="Devos D.P."/>
            <person name="Kaster A.-K."/>
            <person name="Ovreas L."/>
            <person name="Rohde M."/>
            <person name="Galperin M.Y."/>
            <person name="Jogler C."/>
        </authorList>
    </citation>
    <scope>NUCLEOTIDE SEQUENCE [LARGE SCALE GENOMIC DNA]</scope>
    <source>
        <strain evidence="2 3">Q31b</strain>
    </source>
</reference>
<name>A0A5C6E267_9BACT</name>
<dbReference type="RefSeq" id="WP_146598820.1">
    <property type="nucleotide sequence ID" value="NZ_SJPY01000002.1"/>
</dbReference>
<dbReference type="Proteomes" id="UP000315471">
    <property type="component" value="Unassembled WGS sequence"/>
</dbReference>
<keyword evidence="1" id="KW-1133">Transmembrane helix</keyword>
<dbReference type="OrthoDB" id="292340at2"/>
<keyword evidence="1" id="KW-0472">Membrane</keyword>
<accession>A0A5C6E267</accession>
<evidence type="ECO:0000313" key="3">
    <source>
        <dbReference type="Proteomes" id="UP000315471"/>
    </source>
</evidence>
<sequence>MLINPFTILLACLPLVGYLLLLGMIRVSGRTVVTSGARDLVALGIGISGLIAIGPIELFFPTAAATVFGPYVWIALAIFYSLCLSLCALTSQPRLVVYGRSRMQTYEALLKAAQQIDPAAGGTADNLQIVLPSINVRLRVDGAPHSDWAQVFAFEPNLNATFWNRLQARLRSEFADSTVQRNYQGLLTLAAAACLIAFMVWHCRGREELVVEGFRKWLWR</sequence>
<dbReference type="AlphaFoldDB" id="A0A5C6E267"/>
<comment type="caution">
    <text evidence="2">The sequence shown here is derived from an EMBL/GenBank/DDBJ whole genome shotgun (WGS) entry which is preliminary data.</text>
</comment>
<organism evidence="2 3">
    <name type="scientific">Novipirellula aureliae</name>
    <dbReference type="NCBI Taxonomy" id="2527966"/>
    <lineage>
        <taxon>Bacteria</taxon>
        <taxon>Pseudomonadati</taxon>
        <taxon>Planctomycetota</taxon>
        <taxon>Planctomycetia</taxon>
        <taxon>Pirellulales</taxon>
        <taxon>Pirellulaceae</taxon>
        <taxon>Novipirellula</taxon>
    </lineage>
</organism>
<evidence type="ECO:0000313" key="2">
    <source>
        <dbReference type="EMBL" id="TWU43733.1"/>
    </source>
</evidence>
<feature type="transmembrane region" description="Helical" evidence="1">
    <location>
        <begin position="6"/>
        <end position="28"/>
    </location>
</feature>
<feature type="transmembrane region" description="Helical" evidence="1">
    <location>
        <begin position="72"/>
        <end position="91"/>
    </location>
</feature>